<evidence type="ECO:0000256" key="5">
    <source>
        <dbReference type="HAMAP-Rule" id="MF_03045"/>
    </source>
</evidence>
<feature type="compositionally biased region" description="Basic and acidic residues" evidence="6">
    <location>
        <begin position="630"/>
        <end position="656"/>
    </location>
</feature>
<comment type="similarity">
    <text evidence="5">Belongs to the RNR ribonuclease family. DIS3L2 subfamily.</text>
</comment>
<dbReference type="InterPro" id="IPR001900">
    <property type="entry name" value="RNase_II/R"/>
</dbReference>
<gene>
    <name evidence="8" type="ORF">UTRI_01143</name>
</gene>
<feature type="compositionally biased region" description="Basic and acidic residues" evidence="6">
    <location>
        <begin position="710"/>
        <end position="721"/>
    </location>
</feature>
<dbReference type="PANTHER" id="PTHR23355:SF9">
    <property type="entry name" value="DIS3-LIKE EXONUCLEASE 2"/>
    <property type="match status" value="1"/>
</dbReference>
<dbReference type="Gene3D" id="2.40.50.700">
    <property type="match status" value="1"/>
</dbReference>
<proteinExistence type="inferred from homology"/>
<dbReference type="InterPro" id="IPR041093">
    <property type="entry name" value="Dis3l2-like_C"/>
</dbReference>
<comment type="subcellular location">
    <subcellularLocation>
        <location evidence="5">Cytoplasm</location>
    </subcellularLocation>
    <subcellularLocation>
        <location evidence="5">Cytoplasm</location>
        <location evidence="5">P-body</location>
    </subcellularLocation>
</comment>
<comment type="cofactor">
    <cofactor evidence="5">
        <name>Mg(2+)</name>
        <dbReference type="ChEBI" id="CHEBI:18420"/>
    </cofactor>
    <cofactor evidence="5">
        <name>Mn(2+)</name>
        <dbReference type="ChEBI" id="CHEBI:29035"/>
    </cofactor>
</comment>
<dbReference type="GO" id="GO:1990074">
    <property type="term" value="P:polyuridylation-dependent mRNA catabolic process"/>
    <property type="evidence" value="ECO:0007669"/>
    <property type="project" value="UniProtKB-UniRule"/>
</dbReference>
<dbReference type="HAMAP" id="MF_03045">
    <property type="entry name" value="DIS3L2"/>
    <property type="match status" value="1"/>
</dbReference>
<organism evidence="8 9">
    <name type="scientific">Ustilago trichophora</name>
    <dbReference type="NCBI Taxonomy" id="86804"/>
    <lineage>
        <taxon>Eukaryota</taxon>
        <taxon>Fungi</taxon>
        <taxon>Dikarya</taxon>
        <taxon>Basidiomycota</taxon>
        <taxon>Ustilaginomycotina</taxon>
        <taxon>Ustilaginomycetes</taxon>
        <taxon>Ustilaginales</taxon>
        <taxon>Ustilaginaceae</taxon>
        <taxon>Ustilago</taxon>
    </lineage>
</organism>
<dbReference type="Proteomes" id="UP000324022">
    <property type="component" value="Unassembled WGS sequence"/>
</dbReference>
<feature type="region of interest" description="Disordered" evidence="6">
    <location>
        <begin position="630"/>
        <end position="657"/>
    </location>
</feature>
<dbReference type="SMART" id="SM00955">
    <property type="entry name" value="RNB"/>
    <property type="match status" value="1"/>
</dbReference>
<feature type="compositionally biased region" description="Low complexity" evidence="6">
    <location>
        <begin position="195"/>
        <end position="205"/>
    </location>
</feature>
<feature type="compositionally biased region" description="Polar residues" evidence="6">
    <location>
        <begin position="366"/>
        <end position="383"/>
    </location>
</feature>
<keyword evidence="1 5" id="KW-0963">Cytoplasm</keyword>
<dbReference type="Gene3D" id="2.40.50.690">
    <property type="match status" value="1"/>
</dbReference>
<dbReference type="InterPro" id="IPR028591">
    <property type="entry name" value="DIS3L2"/>
</dbReference>
<evidence type="ECO:0000256" key="1">
    <source>
        <dbReference type="ARBA" id="ARBA00022490"/>
    </source>
</evidence>
<dbReference type="EC" id="3.1.13.-" evidence="5"/>
<dbReference type="InterPro" id="IPR050180">
    <property type="entry name" value="RNR_Ribonuclease"/>
</dbReference>
<feature type="binding site" evidence="5">
    <location>
        <position position="866"/>
    </location>
    <ligand>
        <name>Mg(2+)</name>
        <dbReference type="ChEBI" id="CHEBI:18420"/>
    </ligand>
</feature>
<feature type="compositionally biased region" description="Polar residues" evidence="6">
    <location>
        <begin position="87"/>
        <end position="96"/>
    </location>
</feature>
<feature type="region of interest" description="Disordered" evidence="6">
    <location>
        <begin position="264"/>
        <end position="420"/>
    </location>
</feature>
<dbReference type="PANTHER" id="PTHR23355">
    <property type="entry name" value="RIBONUCLEASE"/>
    <property type="match status" value="1"/>
</dbReference>
<protein>
    <recommendedName>
        <fullName evidence="5">DIS3-like exonuclease 2</fullName>
        <ecNumber evidence="5">3.1.13.-</ecNumber>
    </recommendedName>
</protein>
<dbReference type="Pfam" id="PF00773">
    <property type="entry name" value="RNB"/>
    <property type="match status" value="1"/>
</dbReference>
<evidence type="ECO:0000256" key="4">
    <source>
        <dbReference type="ARBA" id="ARBA00022884"/>
    </source>
</evidence>
<dbReference type="SUPFAM" id="SSF50249">
    <property type="entry name" value="Nucleic acid-binding proteins"/>
    <property type="match status" value="3"/>
</dbReference>
<keyword evidence="4 5" id="KW-0694">RNA-binding</keyword>
<feature type="region of interest" description="Disordered" evidence="6">
    <location>
        <begin position="159"/>
        <end position="229"/>
    </location>
</feature>
<dbReference type="GO" id="GO:0003723">
    <property type="term" value="F:RNA binding"/>
    <property type="evidence" value="ECO:0007669"/>
    <property type="project" value="UniProtKB-KW"/>
</dbReference>
<keyword evidence="3 5" id="KW-0460">Magnesium</keyword>
<reference evidence="8 9" key="1">
    <citation type="submission" date="2018-03" db="EMBL/GenBank/DDBJ databases">
        <authorList>
            <person name="Guldener U."/>
        </authorList>
    </citation>
    <scope>NUCLEOTIDE SEQUENCE [LARGE SCALE GENOMIC DNA]</scope>
    <source>
        <strain evidence="8 9">NBRC100155</strain>
    </source>
</reference>
<evidence type="ECO:0000256" key="2">
    <source>
        <dbReference type="ARBA" id="ARBA00022723"/>
    </source>
</evidence>
<feature type="site" description="Important for catalytic activity" evidence="5">
    <location>
        <position position="865"/>
    </location>
</feature>
<feature type="compositionally biased region" description="Low complexity" evidence="6">
    <location>
        <begin position="395"/>
        <end position="406"/>
    </location>
</feature>
<dbReference type="EMBL" id="OOIN01000004">
    <property type="protein sequence ID" value="SPO22465.1"/>
    <property type="molecule type" value="Genomic_DNA"/>
</dbReference>
<comment type="function">
    <text evidence="5">3'-5'-exoribonuclease that specifically recognizes RNAs polyuridylated at their 3' end and mediates their degradation. Component of an exosome-independent RNA degradation pathway that mediates degradation of cytoplasmic mRNAs that have been deadenylated and subsequently uridylated at their 3'.</text>
</comment>
<evidence type="ECO:0000256" key="3">
    <source>
        <dbReference type="ARBA" id="ARBA00022842"/>
    </source>
</evidence>
<feature type="domain" description="RNB" evidence="7">
    <location>
        <begin position="845"/>
        <end position="1182"/>
    </location>
</feature>
<feature type="compositionally biased region" description="Polar residues" evidence="6">
    <location>
        <begin position="299"/>
        <end position="315"/>
    </location>
</feature>
<keyword evidence="5" id="KW-0464">Manganese</keyword>
<evidence type="ECO:0000313" key="8">
    <source>
        <dbReference type="EMBL" id="SPO22465.1"/>
    </source>
</evidence>
<keyword evidence="5" id="KW-0378">Hydrolase</keyword>
<dbReference type="GO" id="GO:0000175">
    <property type="term" value="F:3'-5'-RNA exonuclease activity"/>
    <property type="evidence" value="ECO:0007669"/>
    <property type="project" value="UniProtKB-UniRule"/>
</dbReference>
<evidence type="ECO:0000313" key="9">
    <source>
        <dbReference type="Proteomes" id="UP000324022"/>
    </source>
</evidence>
<feature type="compositionally biased region" description="Low complexity" evidence="6">
    <location>
        <begin position="343"/>
        <end position="360"/>
    </location>
</feature>
<keyword evidence="5" id="KW-0540">Nuclease</keyword>
<keyword evidence="9" id="KW-1185">Reference proteome</keyword>
<feature type="binding site" evidence="5">
    <location>
        <position position="857"/>
    </location>
    <ligand>
        <name>Mg(2+)</name>
        <dbReference type="ChEBI" id="CHEBI:18420"/>
    </ligand>
</feature>
<feature type="region of interest" description="Disordered" evidence="6">
    <location>
        <begin position="707"/>
        <end position="729"/>
    </location>
</feature>
<dbReference type="Pfam" id="PF17877">
    <property type="entry name" value="Dis3l2_C_term"/>
    <property type="match status" value="1"/>
</dbReference>
<dbReference type="Gene3D" id="2.40.50.140">
    <property type="entry name" value="Nucleic acid-binding proteins"/>
    <property type="match status" value="1"/>
</dbReference>
<accession>A0A5C3DVX1</accession>
<dbReference type="Pfam" id="PF17849">
    <property type="entry name" value="OB_Dis3"/>
    <property type="match status" value="1"/>
</dbReference>
<dbReference type="InterPro" id="IPR041505">
    <property type="entry name" value="Dis3_CSD2"/>
</dbReference>
<feature type="region of interest" description="Disordered" evidence="6">
    <location>
        <begin position="74"/>
        <end position="102"/>
    </location>
</feature>
<keyword evidence="5" id="KW-0269">Exonuclease</keyword>
<dbReference type="GO" id="GO:0046872">
    <property type="term" value="F:metal ion binding"/>
    <property type="evidence" value="ECO:0007669"/>
    <property type="project" value="UniProtKB-KW"/>
</dbReference>
<dbReference type="OrthoDB" id="372421at2759"/>
<evidence type="ECO:0000259" key="7">
    <source>
        <dbReference type="SMART" id="SM00955"/>
    </source>
</evidence>
<dbReference type="InterPro" id="IPR022966">
    <property type="entry name" value="RNase_II/R_CS"/>
</dbReference>
<dbReference type="GO" id="GO:0000956">
    <property type="term" value="P:nuclear-transcribed mRNA catabolic process"/>
    <property type="evidence" value="ECO:0007669"/>
    <property type="project" value="UniProtKB-UniRule"/>
</dbReference>
<dbReference type="GO" id="GO:0000932">
    <property type="term" value="C:P-body"/>
    <property type="evidence" value="ECO:0007669"/>
    <property type="project" value="UniProtKB-SubCell"/>
</dbReference>
<keyword evidence="2 5" id="KW-0479">Metal-binding</keyword>
<dbReference type="FunFam" id="2.40.50.700:FF:000002">
    <property type="entry name" value="Cell wall biogenesis protein"/>
    <property type="match status" value="1"/>
</dbReference>
<evidence type="ECO:0000256" key="6">
    <source>
        <dbReference type="SAM" id="MobiDB-lite"/>
    </source>
</evidence>
<dbReference type="PROSITE" id="PS01175">
    <property type="entry name" value="RIBONUCLEASE_II"/>
    <property type="match status" value="1"/>
</dbReference>
<sequence length="1427" mass="155596">MQYRIIDLTCPAHRSLPLQAVMDRSDNHRDLNAVSHRLAAQTDHLQGHLQQQLNLNGTGQGRNMFASRPAGLASLGEDAESAPDAAHSSQPQSTYARQGGPRFAGNVAFQSAIARNSNSSSNAANSSSAADFRANLSHQRQLSLQSRFADLGYNVGSGLGPTPSEADDMTDDGASSVGYGASAFDPTRGQRGHTSDFSFSSSGTGSHRRTGSDMSGIRGHHSAASVGGNANSLSAQSQMLAEQQIALQQQIEMLQLQQQQLMQSASVGGAPNPINGGSHSFGGHRRIQSHAPRSGPMGSFSTSNSFNAGLNNFAPSQPAAPIPNLPRGHGRRHSVNVLNKANQQQQQQQLQQQQQQQQRQPEPHHIQNQRASPTSDVLQSTGPVMQANPDFSFPSTASAQRTAQAAYQPSQPTVGHYSRPSAQLTDLAPDYLMAGGGLVSFSSLGMGGSMNDLADGFGGAGAGGHRGGHGRGSSTQWRMNGAAPAPQLVDLAQAQAHLAMLHQFRESAAVTGHYRAPSLGGGFNPMAGGFTGNQFGGGMGGPGGPGAVQRKALFGNYLPQGTLPTLLAHGKIVVGVLRINKRNRSDAYVTTEVLDSDIFISGSKDRNRALEGDLVAVELLDPLEVWNVKKEKEDKKKRKEEQSGQVSRKPDKAKDDLEVEGAQLRLIEDEEENEQSPPQLAGHVVAIVERSPGQLFSGTLALLRPSSAATKEKQQAERVQREGPGALAPEVKPRPKIIWFRPTDKRVPLIAIPADQAPEDFWAEEGQESFNSRLFVACIKRWPITSLHPFGALVEEIGVIGNVEAETQALLKDTLSSATEAFTEGALKCLPPTPWKIPEKEYETRKDFRKHRVFTIDPETAKDLDDAVHVVRLDNGNFEVGVHIADVSHFVKLGSSLDREARKRGTSVYLVQRAIPMLPPTLSEELCSLVPGVERLTFSAVFTMNKDAQVIDSWFGKSIINSCAKLAYADAQKVIEGGELPKDKINAHKPKEIGDDILILHKLAQKMRARRFEMGALRIDNVKLSFKLDDNGLPTDASIYSSYDAHRLIEEFMLQANMAVAQQIAAGLPELALLRRHEKPLDRRLEGFLSRAKSMGYDIDITSGGALHRSLREIKDDSARQALQALVTNAMMKAKYFCTGMVDIAKYHHYALNVPLYTHFTSPIRRYADLMVHRQLEAVLANQDKFPVDREAMAKIAQQCNVKKDAAKLAQEQSAHLFLCLLIHDLTMRYGPVVRPATVMGVLDAAFDVIVPEFGIEKRVHVDQMPIENHVYDEKRHALNIYWKDNVDVIAWLAENSDDVHVKKLQEVAQQHQMMEMTSQSQTDEAALFADDDDDDDETSTAAIIRQHNVEAAKESKQREKSLRKTSLQFDGLQDNVAGGHKVQTIKELMQVPVIVTSDMSKSPPVLKVFSVNPFASTSQGSGNIHH</sequence>
<name>A0A5C3DVX1_9BASI</name>
<dbReference type="InterPro" id="IPR012340">
    <property type="entry name" value="NA-bd_OB-fold"/>
</dbReference>